<keyword evidence="1" id="KW-0547">Nucleotide-binding</keyword>
<dbReference type="GO" id="GO:0004386">
    <property type="term" value="F:helicase activity"/>
    <property type="evidence" value="ECO:0007669"/>
    <property type="project" value="UniProtKB-KW"/>
</dbReference>
<organism evidence="8 9">
    <name type="scientific">Bosea lathyri</name>
    <dbReference type="NCBI Taxonomy" id="1036778"/>
    <lineage>
        <taxon>Bacteria</taxon>
        <taxon>Pseudomonadati</taxon>
        <taxon>Pseudomonadota</taxon>
        <taxon>Alphaproteobacteria</taxon>
        <taxon>Hyphomicrobiales</taxon>
        <taxon>Boseaceae</taxon>
        <taxon>Bosea</taxon>
    </lineage>
</organism>
<feature type="compositionally biased region" description="Low complexity" evidence="5">
    <location>
        <begin position="873"/>
        <end position="891"/>
    </location>
</feature>
<evidence type="ECO:0000256" key="3">
    <source>
        <dbReference type="ARBA" id="ARBA00022806"/>
    </source>
</evidence>
<name>A0A1H5YXG5_9HYPH</name>
<dbReference type="PANTHER" id="PTHR12131:SF1">
    <property type="entry name" value="ATP-DEPENDENT RNA HELICASE SUPV3L1, MITOCHONDRIAL-RELATED"/>
    <property type="match status" value="1"/>
</dbReference>
<evidence type="ECO:0000313" key="9">
    <source>
        <dbReference type="Proteomes" id="UP000236743"/>
    </source>
</evidence>
<dbReference type="InterPro" id="IPR014001">
    <property type="entry name" value="Helicase_ATP-bd"/>
</dbReference>
<dbReference type="PROSITE" id="PS51192">
    <property type="entry name" value="HELICASE_ATP_BIND_1"/>
    <property type="match status" value="1"/>
</dbReference>
<sequence>MISQRSLPPSVRANGVTAVLGPTNTGKTHLAIERMVAHPTGMIGLPLRLLAREVYQRVVEKVGADAVALVTGEEKIKPARPRFWVCTVEAMPRDLAVDFVAIDEVQLAADLDRGHVFTDRLLNRRGRAETMLIGAGTMRPLIEQLMPGVNVVTRPRLSQLLFAGDRKITRLPPRSAIVAFSVEEVYAIAELIRRQKGGAAVVLGALSPRTRNAQVEIYQSGDVDYLVATDAIGMGLNLDVDHIAFAADKKFDGHHFRKLNPAEFGQIAGRAGRHLRDGTFGTSGRCPPFEADLVDAIENHRFEPIRQLQWRNTDLDLRSVQGLLDSLNLQPSEQGLTRALIAEDMTTLEILAKDPDVKALAHGRAAVERLWEVCGLPDYRKIAPMQHADLATTLYLRLMRHGHLDIDWYRAQLAALDRTDGEIDTLSARISQVRTWTFVANRPDWLPDPEHWQGVARLVEDKLSDALHERLASRFVDRRTSVLMRRLRENAMLEAEVTTTGDVLVEGQHVGMLQGFRFTADPKAGGPEAKALNLAAMKALGSEIEARAARVVLAGDDAFVLSHDGLLRWIGEPVARLVAGEKAIEPRLRLLVEEHLTGQAREQVEARLALWLKNHVTRLLGALQLLEDATTLTGIARGIAYQTAEALGVLERAKVGEEMKALDQEGRAALRQLGIRFGAFHLYVPALLKPAPRALAAQLWALKHGGPELMGLDDIAHLAASGRTSFPVDKIIPKGLYRAAGYRVCGERAVRVDILERLADLIRPAIAYRPGLTQGVPPTGTADQDGFVATGAMTSLVGCAGEDFASILRSLGYVSVKRPGPAITVPLAVPPAPAAKAEAAAPASDTAQLLNEGAEAASVEAQETADTQAPADETVSLEETVVETADATSEAETAEAETAKPEAAEPEAAEPAVSETPDAPILTEAELEPVREPVPADAMAALPTVSTEAPTEAGAEVQAVAVAEVPATPPAEPELIEVWRPHRHQGGRRPDQANRGQREGAPGERQPGGRRGDRPNREGRQDERRRDGRPNRPPVAAAVATTDAAPAAAPRPDRPPRRDDQPRQNQPSRNGRPEQGRGPRPDFKRDGSKPAGGGQRRDDRGGERFQQPPRPRPVEREPDPDSPFAKLAALKAQLEGRKT</sequence>
<keyword evidence="4" id="KW-0067">ATP-binding</keyword>
<accession>A0A1H5YXG5</accession>
<dbReference type="GO" id="GO:0005524">
    <property type="term" value="F:ATP binding"/>
    <property type="evidence" value="ECO:0007669"/>
    <property type="project" value="UniProtKB-KW"/>
</dbReference>
<dbReference type="EMBL" id="FNUY01000004">
    <property type="protein sequence ID" value="SEG28761.1"/>
    <property type="molecule type" value="Genomic_DNA"/>
</dbReference>
<dbReference type="PROSITE" id="PS51194">
    <property type="entry name" value="HELICASE_CTER"/>
    <property type="match status" value="1"/>
</dbReference>
<dbReference type="GO" id="GO:0016787">
    <property type="term" value="F:hydrolase activity"/>
    <property type="evidence" value="ECO:0007669"/>
    <property type="project" value="UniProtKB-KW"/>
</dbReference>
<evidence type="ECO:0000256" key="1">
    <source>
        <dbReference type="ARBA" id="ARBA00022741"/>
    </source>
</evidence>
<dbReference type="InterPro" id="IPR027417">
    <property type="entry name" value="P-loop_NTPase"/>
</dbReference>
<feature type="compositionally biased region" description="Low complexity" evidence="5">
    <location>
        <begin position="1034"/>
        <end position="1050"/>
    </location>
</feature>
<dbReference type="InterPro" id="IPR001650">
    <property type="entry name" value="Helicase_C-like"/>
</dbReference>
<dbReference type="Pfam" id="PF22527">
    <property type="entry name" value="DEXQc_Suv3"/>
    <property type="match status" value="1"/>
</dbReference>
<evidence type="ECO:0000256" key="2">
    <source>
        <dbReference type="ARBA" id="ARBA00022801"/>
    </source>
</evidence>
<feature type="compositionally biased region" description="Basic and acidic residues" evidence="5">
    <location>
        <begin position="1010"/>
        <end position="1030"/>
    </location>
</feature>
<feature type="compositionally biased region" description="Basic and acidic residues" evidence="5">
    <location>
        <begin position="988"/>
        <end position="1002"/>
    </location>
</feature>
<evidence type="ECO:0000256" key="4">
    <source>
        <dbReference type="ARBA" id="ARBA00022840"/>
    </source>
</evidence>
<evidence type="ECO:0000259" key="7">
    <source>
        <dbReference type="PROSITE" id="PS51194"/>
    </source>
</evidence>
<feature type="domain" description="Helicase C-terminal" evidence="7">
    <location>
        <begin position="163"/>
        <end position="321"/>
    </location>
</feature>
<evidence type="ECO:0000259" key="6">
    <source>
        <dbReference type="PROSITE" id="PS51192"/>
    </source>
</evidence>
<evidence type="ECO:0000256" key="5">
    <source>
        <dbReference type="SAM" id="MobiDB-lite"/>
    </source>
</evidence>
<proteinExistence type="predicted"/>
<feature type="compositionally biased region" description="Basic and acidic residues" evidence="5">
    <location>
        <begin position="1051"/>
        <end position="1062"/>
    </location>
</feature>
<dbReference type="Pfam" id="PF00271">
    <property type="entry name" value="Helicase_C"/>
    <property type="match status" value="1"/>
</dbReference>
<keyword evidence="2" id="KW-0378">Hydrolase</keyword>
<evidence type="ECO:0000313" key="8">
    <source>
        <dbReference type="EMBL" id="SEG28761.1"/>
    </source>
</evidence>
<feature type="region of interest" description="Disordered" evidence="5">
    <location>
        <begin position="945"/>
        <end position="1139"/>
    </location>
</feature>
<feature type="compositionally biased region" description="Low complexity" evidence="5">
    <location>
        <begin position="952"/>
        <end position="966"/>
    </location>
</feature>
<reference evidence="8 9" key="1">
    <citation type="submission" date="2016-10" db="EMBL/GenBank/DDBJ databases">
        <authorList>
            <person name="de Groot N.N."/>
        </authorList>
    </citation>
    <scope>NUCLEOTIDE SEQUENCE [LARGE SCALE GENOMIC DNA]</scope>
    <source>
        <strain evidence="8 9">DSM 26656</strain>
    </source>
</reference>
<keyword evidence="3 8" id="KW-0347">Helicase</keyword>
<dbReference type="SUPFAM" id="SSF52540">
    <property type="entry name" value="P-loop containing nucleoside triphosphate hydrolases"/>
    <property type="match status" value="2"/>
</dbReference>
<dbReference type="InterPro" id="IPR055206">
    <property type="entry name" value="DEXQc_SUV3"/>
</dbReference>
<dbReference type="Proteomes" id="UP000236743">
    <property type="component" value="Unassembled WGS sequence"/>
</dbReference>
<feature type="region of interest" description="Disordered" evidence="5">
    <location>
        <begin position="853"/>
        <end position="920"/>
    </location>
</feature>
<dbReference type="InterPro" id="IPR050699">
    <property type="entry name" value="RNA-DNA_Helicase"/>
</dbReference>
<keyword evidence="9" id="KW-1185">Reference proteome</keyword>
<protein>
    <submittedName>
        <fullName evidence="8">ATP-dependent RNA helicase SUPV3L1/SUV3</fullName>
    </submittedName>
</protein>
<dbReference type="SMART" id="SM00490">
    <property type="entry name" value="HELICc"/>
    <property type="match status" value="1"/>
</dbReference>
<dbReference type="Gene3D" id="3.40.50.300">
    <property type="entry name" value="P-loop containing nucleotide triphosphate hydrolases"/>
    <property type="match status" value="2"/>
</dbReference>
<feature type="compositionally biased region" description="Basic and acidic residues" evidence="5">
    <location>
        <begin position="1071"/>
        <end position="1088"/>
    </location>
</feature>
<dbReference type="AlphaFoldDB" id="A0A1H5YXG5"/>
<dbReference type="PANTHER" id="PTHR12131">
    <property type="entry name" value="ATP-DEPENDENT RNA AND DNA HELICASE"/>
    <property type="match status" value="1"/>
</dbReference>
<feature type="domain" description="Helicase ATP-binding" evidence="6">
    <location>
        <begin position="8"/>
        <end position="156"/>
    </location>
</feature>
<gene>
    <name evidence="8" type="ORF">SAMN04488115_104144</name>
</gene>